<dbReference type="AlphaFoldDB" id="A0AAW6E9H0"/>
<proteinExistence type="predicted"/>
<comment type="caution">
    <text evidence="3">The sequence shown here is derived from an EMBL/GenBank/DDBJ whole genome shotgun (WGS) entry which is preliminary data.</text>
</comment>
<dbReference type="EMBL" id="JAQMLV010000007">
    <property type="protein sequence ID" value="MDB8744676.1"/>
    <property type="molecule type" value="Genomic_DNA"/>
</dbReference>
<feature type="compositionally biased region" description="Polar residues" evidence="1">
    <location>
        <begin position="154"/>
        <end position="165"/>
    </location>
</feature>
<evidence type="ECO:0000313" key="4">
    <source>
        <dbReference type="Proteomes" id="UP001211015"/>
    </source>
</evidence>
<organism evidence="3 4">
    <name type="scientific">Ruminococcus bicirculans</name>
    <name type="common">ex Wegman et al. 2014</name>
    <dbReference type="NCBI Taxonomy" id="1160721"/>
    <lineage>
        <taxon>Bacteria</taxon>
        <taxon>Bacillati</taxon>
        <taxon>Bacillota</taxon>
        <taxon>Clostridia</taxon>
        <taxon>Eubacteriales</taxon>
        <taxon>Oscillospiraceae</taxon>
        <taxon>Ruminococcus</taxon>
    </lineage>
</organism>
<evidence type="ECO:0000256" key="1">
    <source>
        <dbReference type="SAM" id="MobiDB-lite"/>
    </source>
</evidence>
<gene>
    <name evidence="3" type="ORF">PNU62_06565</name>
</gene>
<keyword evidence="2" id="KW-0472">Membrane</keyword>
<dbReference type="Proteomes" id="UP001211015">
    <property type="component" value="Unassembled WGS sequence"/>
</dbReference>
<sequence length="337" mass="37024">MRICPHCGSELHDDSTFCFACMSIVNERKEILIKVNTSRKRAIPMVCVAVAIIAASSVLAVVSKKNNAVETKTPEPAKAVTTSATVTTIPQTTTAATTTVPTTTTAPAPTADEIDKISGGLRQASTGTAGTTTTAAALPVEQEVIQVQPEEQNDYQPNEAQQEENTAPAEPEPSYFSEDGANELSRILVDKINKKRESKGYAPLRVCGQLDSLLSISLETLTNVQSEGEIDTRNEITLDKLKSNLSEVGLPSDSEFIRVSYVMNCCKSYDEIFEYAKKVNFSNELFTDDEGDLTVYSQRLDYKYLGCTIYDRCDSQQKPNGDISYTTEYICEIWLMK</sequence>
<dbReference type="RefSeq" id="WP_195388063.1">
    <property type="nucleotide sequence ID" value="NZ_JADNGL010000004.1"/>
</dbReference>
<feature type="transmembrane region" description="Helical" evidence="2">
    <location>
        <begin position="42"/>
        <end position="62"/>
    </location>
</feature>
<evidence type="ECO:0000313" key="3">
    <source>
        <dbReference type="EMBL" id="MDB8744676.1"/>
    </source>
</evidence>
<keyword evidence="2" id="KW-1133">Transmembrane helix</keyword>
<reference evidence="3" key="1">
    <citation type="submission" date="2023-01" db="EMBL/GenBank/DDBJ databases">
        <title>Human gut microbiome strain richness.</title>
        <authorList>
            <person name="Chen-Liaw A."/>
        </authorList>
    </citation>
    <scope>NUCLEOTIDE SEQUENCE</scope>
    <source>
        <strain evidence="3">1001275st1_F4_1001275B_160808</strain>
    </source>
</reference>
<protein>
    <submittedName>
        <fullName evidence="3">Zinc ribbon domain-containing protein</fullName>
    </submittedName>
</protein>
<keyword evidence="2" id="KW-0812">Transmembrane</keyword>
<feature type="region of interest" description="Disordered" evidence="1">
    <location>
        <begin position="152"/>
        <end position="178"/>
    </location>
</feature>
<accession>A0AAW6E9H0</accession>
<name>A0AAW6E9H0_9FIRM</name>
<evidence type="ECO:0000256" key="2">
    <source>
        <dbReference type="SAM" id="Phobius"/>
    </source>
</evidence>